<dbReference type="NCBIfam" id="TIGR01444">
    <property type="entry name" value="fkbM_fam"/>
    <property type="match status" value="1"/>
</dbReference>
<keyword evidence="2" id="KW-0489">Methyltransferase</keyword>
<reference evidence="3" key="1">
    <citation type="submission" date="2016-10" db="EMBL/GenBank/DDBJ databases">
        <authorList>
            <person name="Varghese N."/>
            <person name="Submissions S."/>
        </authorList>
    </citation>
    <scope>NUCLEOTIDE SEQUENCE [LARGE SCALE GENOMIC DNA]</scope>
    <source>
        <strain evidence="3">CGMCC 1.12402</strain>
    </source>
</reference>
<dbReference type="PANTHER" id="PTHR34203">
    <property type="entry name" value="METHYLTRANSFERASE, FKBM FAMILY PROTEIN"/>
    <property type="match status" value="1"/>
</dbReference>
<organism evidence="2 3">
    <name type="scientific">Roseivirga pacifica</name>
    <dbReference type="NCBI Taxonomy" id="1267423"/>
    <lineage>
        <taxon>Bacteria</taxon>
        <taxon>Pseudomonadati</taxon>
        <taxon>Bacteroidota</taxon>
        <taxon>Cytophagia</taxon>
        <taxon>Cytophagales</taxon>
        <taxon>Roseivirgaceae</taxon>
        <taxon>Roseivirga</taxon>
    </lineage>
</organism>
<keyword evidence="2" id="KW-0808">Transferase</keyword>
<dbReference type="CDD" id="cd02440">
    <property type="entry name" value="AdoMet_MTases"/>
    <property type="match status" value="1"/>
</dbReference>
<dbReference type="InterPro" id="IPR052514">
    <property type="entry name" value="SAM-dependent_MTase"/>
</dbReference>
<dbReference type="PANTHER" id="PTHR34203:SF15">
    <property type="entry name" value="SLL1173 PROTEIN"/>
    <property type="match status" value="1"/>
</dbReference>
<name>A0A1I0RH39_9BACT</name>
<dbReference type="EMBL" id="FOIR01000004">
    <property type="protein sequence ID" value="SEW40194.1"/>
    <property type="molecule type" value="Genomic_DNA"/>
</dbReference>
<accession>A0A1I0RH39</accession>
<gene>
    <name evidence="2" type="ORF">SAMN05216290_3554</name>
</gene>
<feature type="domain" description="Methyltransferase FkbM" evidence="1">
    <location>
        <begin position="41"/>
        <end position="204"/>
    </location>
</feature>
<evidence type="ECO:0000313" key="2">
    <source>
        <dbReference type="EMBL" id="SEW40194.1"/>
    </source>
</evidence>
<evidence type="ECO:0000313" key="3">
    <source>
        <dbReference type="Proteomes" id="UP000199437"/>
    </source>
</evidence>
<dbReference type="GO" id="GO:0008168">
    <property type="term" value="F:methyltransferase activity"/>
    <property type="evidence" value="ECO:0007669"/>
    <property type="project" value="UniProtKB-KW"/>
</dbReference>
<dbReference type="InterPro" id="IPR029063">
    <property type="entry name" value="SAM-dependent_MTases_sf"/>
</dbReference>
<dbReference type="STRING" id="1267423.SAMN05216290_3554"/>
<dbReference type="InterPro" id="IPR006342">
    <property type="entry name" value="FkbM_mtfrase"/>
</dbReference>
<evidence type="ECO:0000259" key="1">
    <source>
        <dbReference type="Pfam" id="PF05050"/>
    </source>
</evidence>
<dbReference type="AlphaFoldDB" id="A0A1I0RH39"/>
<dbReference type="RefSeq" id="WP_090260366.1">
    <property type="nucleotide sequence ID" value="NZ_FOIR01000004.1"/>
</dbReference>
<protein>
    <submittedName>
        <fullName evidence="2">Methyltransferase, FkbM family</fullName>
    </submittedName>
</protein>
<dbReference type="Proteomes" id="UP000199437">
    <property type="component" value="Unassembled WGS sequence"/>
</dbReference>
<keyword evidence="3" id="KW-1185">Reference proteome</keyword>
<dbReference type="SUPFAM" id="SSF53335">
    <property type="entry name" value="S-adenosyl-L-methionine-dependent methyltransferases"/>
    <property type="match status" value="1"/>
</dbReference>
<dbReference type="GO" id="GO:0032259">
    <property type="term" value="P:methylation"/>
    <property type="evidence" value="ECO:0007669"/>
    <property type="project" value="UniProtKB-KW"/>
</dbReference>
<sequence>MSKKFSKLRFLYRAYKYRYIEDSAELKYIEDNITPGQLVLDIGTHKGGYLYWIQKATGKNGRVVAFEPQPILYDYVKEAIDVFDYKNVEFYHGGLSSQQGTLDLFIPKAEGLTSPGATFEKREGRKGHFIKVPIYQLDELLAERRQPVSFIKMDVEGHELEVFKGADNILKKDRPKLIFECENRHLNSRSVTDVFEYVQGLGYRGFFFKNGKKLPIDSFNSAEDQLVDGNLQIVNKKGYCNNFVFEPTA</sequence>
<proteinExistence type="predicted"/>
<dbReference type="Pfam" id="PF05050">
    <property type="entry name" value="Methyltransf_21"/>
    <property type="match status" value="1"/>
</dbReference>
<dbReference type="Gene3D" id="3.40.50.150">
    <property type="entry name" value="Vaccinia Virus protein VP39"/>
    <property type="match status" value="1"/>
</dbReference>
<dbReference type="GeneID" id="99988225"/>
<dbReference type="OrthoDB" id="9812600at2"/>